<dbReference type="AlphaFoldDB" id="A0A2W1NCC5"/>
<dbReference type="Gene3D" id="1.20.120.530">
    <property type="entry name" value="GntR ligand-binding domain-like"/>
    <property type="match status" value="1"/>
</dbReference>
<name>A0A2W1NCC5_PAEXE</name>
<dbReference type="OrthoDB" id="9782299at2"/>
<dbReference type="InterPro" id="IPR011711">
    <property type="entry name" value="GntR_C"/>
</dbReference>
<dbReference type="PRINTS" id="PR00035">
    <property type="entry name" value="HTHGNTR"/>
</dbReference>
<accession>A0A2W1NCC5</accession>
<dbReference type="GO" id="GO:0003700">
    <property type="term" value="F:DNA-binding transcription factor activity"/>
    <property type="evidence" value="ECO:0007669"/>
    <property type="project" value="InterPro"/>
</dbReference>
<dbReference type="SMART" id="SM00345">
    <property type="entry name" value="HTH_GNTR"/>
    <property type="match status" value="1"/>
</dbReference>
<dbReference type="SUPFAM" id="SSF48008">
    <property type="entry name" value="GntR ligand-binding domain-like"/>
    <property type="match status" value="1"/>
</dbReference>
<organism evidence="5 6">
    <name type="scientific">Paenibacillus xerothermodurans</name>
    <dbReference type="NCBI Taxonomy" id="1977292"/>
    <lineage>
        <taxon>Bacteria</taxon>
        <taxon>Bacillati</taxon>
        <taxon>Bacillota</taxon>
        <taxon>Bacilli</taxon>
        <taxon>Bacillales</taxon>
        <taxon>Paenibacillaceae</taxon>
        <taxon>Paenibacillus</taxon>
    </lineage>
</organism>
<dbReference type="InterPro" id="IPR000524">
    <property type="entry name" value="Tscrpt_reg_HTH_GntR"/>
</dbReference>
<dbReference type="EMBL" id="NHRJ02000002">
    <property type="protein sequence ID" value="PZE22127.1"/>
    <property type="molecule type" value="Genomic_DNA"/>
</dbReference>
<dbReference type="InterPro" id="IPR036390">
    <property type="entry name" value="WH_DNA-bd_sf"/>
</dbReference>
<dbReference type="Gene3D" id="1.10.10.10">
    <property type="entry name" value="Winged helix-like DNA-binding domain superfamily/Winged helix DNA-binding domain"/>
    <property type="match status" value="1"/>
</dbReference>
<dbReference type="CDD" id="cd07377">
    <property type="entry name" value="WHTH_GntR"/>
    <property type="match status" value="1"/>
</dbReference>
<dbReference type="InterPro" id="IPR008920">
    <property type="entry name" value="TF_FadR/GntR_C"/>
</dbReference>
<dbReference type="GO" id="GO:0003677">
    <property type="term" value="F:DNA binding"/>
    <property type="evidence" value="ECO:0007669"/>
    <property type="project" value="UniProtKB-KW"/>
</dbReference>
<evidence type="ECO:0000256" key="3">
    <source>
        <dbReference type="ARBA" id="ARBA00023163"/>
    </source>
</evidence>
<proteinExistence type="predicted"/>
<evidence type="ECO:0000256" key="2">
    <source>
        <dbReference type="ARBA" id="ARBA00023125"/>
    </source>
</evidence>
<dbReference type="Pfam" id="PF00392">
    <property type="entry name" value="GntR"/>
    <property type="match status" value="1"/>
</dbReference>
<evidence type="ECO:0000313" key="6">
    <source>
        <dbReference type="Proteomes" id="UP000214746"/>
    </source>
</evidence>
<dbReference type="SUPFAM" id="SSF46785">
    <property type="entry name" value="Winged helix' DNA-binding domain"/>
    <property type="match status" value="1"/>
</dbReference>
<keyword evidence="2" id="KW-0238">DNA-binding</keyword>
<dbReference type="RefSeq" id="WP_089199271.1">
    <property type="nucleotide sequence ID" value="NZ_NHRJ02000002.1"/>
</dbReference>
<comment type="caution">
    <text evidence="5">The sequence shown here is derived from an EMBL/GenBank/DDBJ whole genome shotgun (WGS) entry which is preliminary data.</text>
</comment>
<evidence type="ECO:0000313" key="5">
    <source>
        <dbReference type="EMBL" id="PZE22127.1"/>
    </source>
</evidence>
<feature type="domain" description="HTH gntR-type" evidence="4">
    <location>
        <begin position="10"/>
        <end position="78"/>
    </location>
</feature>
<evidence type="ECO:0000259" key="4">
    <source>
        <dbReference type="PROSITE" id="PS50949"/>
    </source>
</evidence>
<reference evidence="5" key="1">
    <citation type="submission" date="2018-06" db="EMBL/GenBank/DDBJ databases">
        <title>Paenibacillus xerothermodurans sp. nov. an extremely dry heat resistant spore forming bacterium isolated from the soil of Cape Canaveral, Florida.</title>
        <authorList>
            <person name="Seuylemezian A."/>
            <person name="Kaur N."/>
            <person name="Patil P."/>
            <person name="Patil P."/>
            <person name="Mayilraj S."/>
            <person name="Vaishampayan P."/>
        </authorList>
    </citation>
    <scope>NUCLEOTIDE SEQUENCE [LARGE SCALE GENOMIC DNA]</scope>
    <source>
        <strain evidence="5">ATCC 27380</strain>
    </source>
</reference>
<dbReference type="PANTHER" id="PTHR43537:SF5">
    <property type="entry name" value="UXU OPERON TRANSCRIPTIONAL REGULATOR"/>
    <property type="match status" value="1"/>
</dbReference>
<keyword evidence="1" id="KW-0805">Transcription regulation</keyword>
<protein>
    <submittedName>
        <fullName evidence="5">FadR family transcriptional regulator</fullName>
    </submittedName>
</protein>
<dbReference type="SMART" id="SM00895">
    <property type="entry name" value="FCD"/>
    <property type="match status" value="1"/>
</dbReference>
<dbReference type="Pfam" id="PF07729">
    <property type="entry name" value="FCD"/>
    <property type="match status" value="1"/>
</dbReference>
<dbReference type="InterPro" id="IPR036388">
    <property type="entry name" value="WH-like_DNA-bd_sf"/>
</dbReference>
<gene>
    <name evidence="5" type="ORF">CBW46_007015</name>
</gene>
<keyword evidence="3" id="KW-0804">Transcription</keyword>
<dbReference type="PANTHER" id="PTHR43537">
    <property type="entry name" value="TRANSCRIPTIONAL REGULATOR, GNTR FAMILY"/>
    <property type="match status" value="1"/>
</dbReference>
<keyword evidence="6" id="KW-1185">Reference proteome</keyword>
<dbReference type="PROSITE" id="PS50949">
    <property type="entry name" value="HTH_GNTR"/>
    <property type="match status" value="1"/>
</dbReference>
<dbReference type="Proteomes" id="UP000214746">
    <property type="component" value="Unassembled WGS sequence"/>
</dbReference>
<evidence type="ECO:0000256" key="1">
    <source>
        <dbReference type="ARBA" id="ARBA00023015"/>
    </source>
</evidence>
<sequence>MMALKPIKRKRLFEEIIVAVEQFIQDENIQPGMRLPSENELAAIFNVSKTAVREAMTVLTSNGVVETRAGSGIYLKDMQGESIVLHVTYNLMQKNELQDILEFRRGLEVEAAGLAAMRGTDEDLLKIKTAHDELVAANQASSVGIDEDYQFHYHIMKASHNSIYQQVFKSVSTKLKEGIRISKMQSLKLPAGFLPGYREHEEIISALFARAPEAASSAMRHHLTRNEKKIWNTFNRNLTV</sequence>